<gene>
    <name evidence="2" type="ORF">AMAG_01196</name>
</gene>
<feature type="compositionally biased region" description="Low complexity" evidence="1">
    <location>
        <begin position="43"/>
        <end position="52"/>
    </location>
</feature>
<name>A0A0L0RYY0_ALLM3</name>
<proteinExistence type="predicted"/>
<keyword evidence="3" id="KW-1185">Reference proteome</keyword>
<feature type="compositionally biased region" description="Low complexity" evidence="1">
    <location>
        <begin position="15"/>
        <end position="32"/>
    </location>
</feature>
<sequence>MMADAAREDDEVEVESVGSAEDPSDDGSGMDADAMDVDDDLDMAPAPVPAMDVIDFTGSSGDEAYDEADELESASHQLGAFDAATHQLDGDDELLSSDEDSGAESDDDDGDHAWHDHHVTPRQRGWGSDAVATPRPFPRASTAAHVPPPHRSLFSGAPMSWSDKDSVDGEDVGDDAASDGSGPIVLDDSNDEEQVDELVPPSTACPAADVPIKREPVACTEEVPIKHELPTWDEDVAMDEDDDDYASSDEEDWAEEDAQDPWTGHAASTQPAWAHPFRPAATEVVTVDSTDDEADDHDDDRPIELISSSPAPPASPVRHCAPSPAAPVPPTPTATLAAPPAVPSTPVPAARTPSSALLGTPVHEPPTKKVKLFTVPHVDALVTPRPAVASPATAARHAFGTMFTPPAADRAIAATNDDEPVAPEEEDAADAPAETAAGGGFLAGFLKGILSAWRPPSFF</sequence>
<protein>
    <submittedName>
        <fullName evidence="2">Uncharacterized protein</fullName>
    </submittedName>
</protein>
<feature type="region of interest" description="Disordered" evidence="1">
    <location>
        <begin position="411"/>
        <end position="433"/>
    </location>
</feature>
<feature type="compositionally biased region" description="Low complexity" evidence="1">
    <location>
        <begin position="347"/>
        <end position="356"/>
    </location>
</feature>
<evidence type="ECO:0000256" key="1">
    <source>
        <dbReference type="SAM" id="MobiDB-lite"/>
    </source>
</evidence>
<feature type="compositionally biased region" description="Acidic residues" evidence="1">
    <location>
        <begin position="168"/>
        <end position="177"/>
    </location>
</feature>
<feature type="compositionally biased region" description="Acidic residues" evidence="1">
    <location>
        <begin position="416"/>
        <end position="429"/>
    </location>
</feature>
<dbReference type="EMBL" id="GG745329">
    <property type="protein sequence ID" value="KNE55286.1"/>
    <property type="molecule type" value="Genomic_DNA"/>
</dbReference>
<organism evidence="2 3">
    <name type="scientific">Allomyces macrogynus (strain ATCC 38327)</name>
    <name type="common">Allomyces javanicus var. macrogynus</name>
    <dbReference type="NCBI Taxonomy" id="578462"/>
    <lineage>
        <taxon>Eukaryota</taxon>
        <taxon>Fungi</taxon>
        <taxon>Fungi incertae sedis</taxon>
        <taxon>Blastocladiomycota</taxon>
        <taxon>Blastocladiomycetes</taxon>
        <taxon>Blastocladiales</taxon>
        <taxon>Blastocladiaceae</taxon>
        <taxon>Allomyces</taxon>
    </lineage>
</organism>
<dbReference type="AlphaFoldDB" id="A0A0L0RYY0"/>
<feature type="compositionally biased region" description="Acidic residues" evidence="1">
    <location>
        <begin position="33"/>
        <end position="42"/>
    </location>
</feature>
<feature type="region of interest" description="Disordered" evidence="1">
    <location>
        <begin position="1"/>
        <end position="209"/>
    </location>
</feature>
<dbReference type="VEuPathDB" id="FungiDB:AMAG_01196"/>
<dbReference type="Proteomes" id="UP000054350">
    <property type="component" value="Unassembled WGS sequence"/>
</dbReference>
<reference evidence="3" key="2">
    <citation type="submission" date="2009-11" db="EMBL/GenBank/DDBJ databases">
        <title>The Genome Sequence of Allomyces macrogynus strain ATCC 38327.</title>
        <authorList>
            <consortium name="The Broad Institute Genome Sequencing Platform"/>
            <person name="Russ C."/>
            <person name="Cuomo C."/>
            <person name="Shea T."/>
            <person name="Young S.K."/>
            <person name="Zeng Q."/>
            <person name="Koehrsen M."/>
            <person name="Haas B."/>
            <person name="Borodovsky M."/>
            <person name="Guigo R."/>
            <person name="Alvarado L."/>
            <person name="Berlin A."/>
            <person name="Borenstein D."/>
            <person name="Chen Z."/>
            <person name="Engels R."/>
            <person name="Freedman E."/>
            <person name="Gellesch M."/>
            <person name="Goldberg J."/>
            <person name="Griggs A."/>
            <person name="Gujja S."/>
            <person name="Heiman D."/>
            <person name="Hepburn T."/>
            <person name="Howarth C."/>
            <person name="Jen D."/>
            <person name="Larson L."/>
            <person name="Lewis B."/>
            <person name="Mehta T."/>
            <person name="Park D."/>
            <person name="Pearson M."/>
            <person name="Roberts A."/>
            <person name="Saif S."/>
            <person name="Shenoy N."/>
            <person name="Sisk P."/>
            <person name="Stolte C."/>
            <person name="Sykes S."/>
            <person name="Walk T."/>
            <person name="White J."/>
            <person name="Yandava C."/>
            <person name="Burger G."/>
            <person name="Gray M.W."/>
            <person name="Holland P.W.H."/>
            <person name="King N."/>
            <person name="Lang F.B.F."/>
            <person name="Roger A.J."/>
            <person name="Ruiz-Trillo I."/>
            <person name="Lander E."/>
            <person name="Nusbaum C."/>
        </authorList>
    </citation>
    <scope>NUCLEOTIDE SEQUENCE [LARGE SCALE GENOMIC DNA]</scope>
    <source>
        <strain evidence="3">ATCC 38327</strain>
    </source>
</reference>
<feature type="compositionally biased region" description="Acidic residues" evidence="1">
    <location>
        <begin position="90"/>
        <end position="110"/>
    </location>
</feature>
<evidence type="ECO:0000313" key="3">
    <source>
        <dbReference type="Proteomes" id="UP000054350"/>
    </source>
</evidence>
<feature type="compositionally biased region" description="Acidic residues" evidence="1">
    <location>
        <begin position="289"/>
        <end position="298"/>
    </location>
</feature>
<feature type="region of interest" description="Disordered" evidence="1">
    <location>
        <begin position="221"/>
        <end position="366"/>
    </location>
</feature>
<feature type="compositionally biased region" description="Acidic residues" evidence="1">
    <location>
        <begin position="63"/>
        <end position="72"/>
    </location>
</feature>
<reference evidence="2 3" key="1">
    <citation type="submission" date="2009-11" db="EMBL/GenBank/DDBJ databases">
        <title>Annotation of Allomyces macrogynus ATCC 38327.</title>
        <authorList>
            <consortium name="The Broad Institute Genome Sequencing Platform"/>
            <person name="Russ C."/>
            <person name="Cuomo C."/>
            <person name="Burger G."/>
            <person name="Gray M.W."/>
            <person name="Holland P.W.H."/>
            <person name="King N."/>
            <person name="Lang F.B.F."/>
            <person name="Roger A.J."/>
            <person name="Ruiz-Trillo I."/>
            <person name="Young S.K."/>
            <person name="Zeng Q."/>
            <person name="Gargeya S."/>
            <person name="Fitzgerald M."/>
            <person name="Haas B."/>
            <person name="Abouelleil A."/>
            <person name="Alvarado L."/>
            <person name="Arachchi H.M."/>
            <person name="Berlin A."/>
            <person name="Chapman S.B."/>
            <person name="Gearin G."/>
            <person name="Goldberg J."/>
            <person name="Griggs A."/>
            <person name="Gujja S."/>
            <person name="Hansen M."/>
            <person name="Heiman D."/>
            <person name="Howarth C."/>
            <person name="Larimer J."/>
            <person name="Lui A."/>
            <person name="MacDonald P.J.P."/>
            <person name="McCowen C."/>
            <person name="Montmayeur A."/>
            <person name="Murphy C."/>
            <person name="Neiman D."/>
            <person name="Pearson M."/>
            <person name="Priest M."/>
            <person name="Roberts A."/>
            <person name="Saif S."/>
            <person name="Shea T."/>
            <person name="Sisk P."/>
            <person name="Stolte C."/>
            <person name="Sykes S."/>
            <person name="Wortman J."/>
            <person name="Nusbaum C."/>
            <person name="Birren B."/>
        </authorList>
    </citation>
    <scope>NUCLEOTIDE SEQUENCE [LARGE SCALE GENOMIC DNA]</scope>
    <source>
        <strain evidence="2 3">ATCC 38327</strain>
    </source>
</reference>
<evidence type="ECO:0000313" key="2">
    <source>
        <dbReference type="EMBL" id="KNE55286.1"/>
    </source>
</evidence>
<accession>A0A0L0RYY0</accession>
<feature type="compositionally biased region" description="Acidic residues" evidence="1">
    <location>
        <begin position="231"/>
        <end position="259"/>
    </location>
</feature>